<dbReference type="PROSITE" id="PS51471">
    <property type="entry name" value="FE2OG_OXY"/>
    <property type="match status" value="1"/>
</dbReference>
<dbReference type="Gene3D" id="2.60.120.330">
    <property type="entry name" value="B-lactam Antibiotic, Isopenicillin N Synthase, Chain"/>
    <property type="match status" value="1"/>
</dbReference>
<dbReference type="PANTHER" id="PTHR47990">
    <property type="entry name" value="2-OXOGLUTARATE (2OG) AND FE(II)-DEPENDENT OXYGENASE SUPERFAMILY PROTEIN-RELATED"/>
    <property type="match status" value="1"/>
</dbReference>
<dbReference type="Pfam" id="PF03171">
    <property type="entry name" value="2OG-FeII_Oxy"/>
    <property type="match status" value="1"/>
</dbReference>
<evidence type="ECO:0000313" key="2">
    <source>
        <dbReference type="EMBL" id="KAJ7710403.1"/>
    </source>
</evidence>
<feature type="domain" description="Fe2OG dioxygenase" evidence="1">
    <location>
        <begin position="7"/>
        <end position="128"/>
    </location>
</feature>
<evidence type="ECO:0000313" key="3">
    <source>
        <dbReference type="Proteomes" id="UP001221757"/>
    </source>
</evidence>
<organism evidence="2 3">
    <name type="scientific">Mycena rosella</name>
    <name type="common">Pink bonnet</name>
    <name type="synonym">Agaricus rosellus</name>
    <dbReference type="NCBI Taxonomy" id="1033263"/>
    <lineage>
        <taxon>Eukaryota</taxon>
        <taxon>Fungi</taxon>
        <taxon>Dikarya</taxon>
        <taxon>Basidiomycota</taxon>
        <taxon>Agaricomycotina</taxon>
        <taxon>Agaricomycetes</taxon>
        <taxon>Agaricomycetidae</taxon>
        <taxon>Agaricales</taxon>
        <taxon>Marasmiineae</taxon>
        <taxon>Mycenaceae</taxon>
        <taxon>Mycena</taxon>
    </lineage>
</organism>
<name>A0AAD7MC85_MYCRO</name>
<dbReference type="InterPro" id="IPR005123">
    <property type="entry name" value="Oxoglu/Fe-dep_dioxygenase_dom"/>
</dbReference>
<dbReference type="AlphaFoldDB" id="A0AAD7MC85"/>
<comment type="caution">
    <text evidence="2">The sequence shown here is derived from an EMBL/GenBank/DDBJ whole genome shotgun (WGS) entry which is preliminary data.</text>
</comment>
<dbReference type="InterPro" id="IPR050231">
    <property type="entry name" value="Iron_ascorbate_oxido_reductase"/>
</dbReference>
<protein>
    <recommendedName>
        <fullName evidence="1">Fe2OG dioxygenase domain-containing protein</fullName>
    </recommendedName>
</protein>
<reference evidence="2" key="1">
    <citation type="submission" date="2023-03" db="EMBL/GenBank/DDBJ databases">
        <title>Massive genome expansion in bonnet fungi (Mycena s.s.) driven by repeated elements and novel gene families across ecological guilds.</title>
        <authorList>
            <consortium name="Lawrence Berkeley National Laboratory"/>
            <person name="Harder C.B."/>
            <person name="Miyauchi S."/>
            <person name="Viragh M."/>
            <person name="Kuo A."/>
            <person name="Thoen E."/>
            <person name="Andreopoulos B."/>
            <person name="Lu D."/>
            <person name="Skrede I."/>
            <person name="Drula E."/>
            <person name="Henrissat B."/>
            <person name="Morin E."/>
            <person name="Kohler A."/>
            <person name="Barry K."/>
            <person name="LaButti K."/>
            <person name="Morin E."/>
            <person name="Salamov A."/>
            <person name="Lipzen A."/>
            <person name="Mereny Z."/>
            <person name="Hegedus B."/>
            <person name="Baldrian P."/>
            <person name="Stursova M."/>
            <person name="Weitz H."/>
            <person name="Taylor A."/>
            <person name="Grigoriev I.V."/>
            <person name="Nagy L.G."/>
            <person name="Martin F."/>
            <person name="Kauserud H."/>
        </authorList>
    </citation>
    <scope>NUCLEOTIDE SEQUENCE</scope>
    <source>
        <strain evidence="2">CBHHK067</strain>
    </source>
</reference>
<dbReference type="Proteomes" id="UP001221757">
    <property type="component" value="Unassembled WGS sequence"/>
</dbReference>
<proteinExistence type="predicted"/>
<sequence>MQYHGKANNQLRLLHYPSVPAEAIRSEHIGPITAHSDYASLTLLLQDDVGGLEIKDPNGAGLFRSLMKPAPPIPGALIVNVADFMMRCTQDRETVLDCIPGTWDQEKPQKYEPISVRFASAILTWKRC</sequence>
<dbReference type="SUPFAM" id="SSF51197">
    <property type="entry name" value="Clavaminate synthase-like"/>
    <property type="match status" value="1"/>
</dbReference>
<accession>A0AAD7MC85</accession>
<gene>
    <name evidence="2" type="ORF">B0H17DRAFT_1123553</name>
</gene>
<evidence type="ECO:0000259" key="1">
    <source>
        <dbReference type="PROSITE" id="PS51471"/>
    </source>
</evidence>
<dbReference type="InterPro" id="IPR027443">
    <property type="entry name" value="IPNS-like_sf"/>
</dbReference>
<keyword evidence="3" id="KW-1185">Reference proteome</keyword>
<dbReference type="EMBL" id="JARKIE010000001">
    <property type="protein sequence ID" value="KAJ7710403.1"/>
    <property type="molecule type" value="Genomic_DNA"/>
</dbReference>
<dbReference type="InterPro" id="IPR044861">
    <property type="entry name" value="IPNS-like_FE2OG_OXY"/>
</dbReference>